<sequence length="324" mass="36110">MSMATRSHVKVPIKPSGGSFAFYAFFTFFRSSPFHNIDIRFHTSTSTFEAQINKPASSNNNLNGTMAAAKVFAVPELLENILLQLVDIAILDENKKLTNVPALEPLTSLAPCHRISRDFNATFRSSTKLQRRMFYDCVSSYDGHGVKRSKLASVIWLISKQENIDALPVNAEERADFFEWYISLNSEATNPAAKGQQAPESWRRVKCIRQVDNDSNPVVGFCNFEKKNSGLHGIHSEGYFDVIEVHGDCTLGTFQAWLDASACAGHKEAYESSRSMWQLSDMYRRGTLSRPQVLRESLPAEDGSGQKDPEKDGGKGGSPENEEL</sequence>
<evidence type="ECO:0000256" key="1">
    <source>
        <dbReference type="SAM" id="MobiDB-lite"/>
    </source>
</evidence>
<comment type="caution">
    <text evidence="2">The sequence shown here is derived from an EMBL/GenBank/DDBJ whole genome shotgun (WGS) entry which is preliminary data.</text>
</comment>
<dbReference type="EMBL" id="LAFY01000313">
    <property type="protein sequence ID" value="KJY00640.1"/>
    <property type="molecule type" value="Genomic_DNA"/>
</dbReference>
<evidence type="ECO:0000313" key="2">
    <source>
        <dbReference type="EMBL" id="KJY00640.1"/>
    </source>
</evidence>
<organism evidence="2 3">
    <name type="scientific">Zymoseptoria brevis</name>
    <dbReference type="NCBI Taxonomy" id="1047168"/>
    <lineage>
        <taxon>Eukaryota</taxon>
        <taxon>Fungi</taxon>
        <taxon>Dikarya</taxon>
        <taxon>Ascomycota</taxon>
        <taxon>Pezizomycotina</taxon>
        <taxon>Dothideomycetes</taxon>
        <taxon>Dothideomycetidae</taxon>
        <taxon>Mycosphaerellales</taxon>
        <taxon>Mycosphaerellaceae</taxon>
        <taxon>Zymoseptoria</taxon>
    </lineage>
</organism>
<dbReference type="Proteomes" id="UP000033647">
    <property type="component" value="Unassembled WGS sequence"/>
</dbReference>
<keyword evidence="3" id="KW-1185">Reference proteome</keyword>
<name>A0A0F4GT73_9PEZI</name>
<feature type="compositionally biased region" description="Basic and acidic residues" evidence="1">
    <location>
        <begin position="304"/>
        <end position="314"/>
    </location>
</feature>
<gene>
    <name evidence="2" type="ORF">TI39_contig321g00032</name>
</gene>
<reference evidence="2 3" key="1">
    <citation type="submission" date="2015-03" db="EMBL/GenBank/DDBJ databases">
        <title>RNA-seq based gene annotation and comparative genomics of four Zymoseptoria species reveal species-specific pathogenicity related genes and transposable element activity.</title>
        <authorList>
            <person name="Grandaubert J."/>
            <person name="Bhattacharyya A."/>
            <person name="Stukenbrock E.H."/>
        </authorList>
    </citation>
    <scope>NUCLEOTIDE SEQUENCE [LARGE SCALE GENOMIC DNA]</scope>
    <source>
        <strain evidence="2 3">Zb18110</strain>
    </source>
</reference>
<accession>A0A0F4GT73</accession>
<feature type="region of interest" description="Disordered" evidence="1">
    <location>
        <begin position="288"/>
        <end position="324"/>
    </location>
</feature>
<proteinExistence type="predicted"/>
<dbReference type="OrthoDB" id="3650500at2759"/>
<protein>
    <submittedName>
        <fullName evidence="2">Uncharacterized protein</fullName>
    </submittedName>
</protein>
<evidence type="ECO:0000313" key="3">
    <source>
        <dbReference type="Proteomes" id="UP000033647"/>
    </source>
</evidence>
<dbReference type="AlphaFoldDB" id="A0A0F4GT73"/>